<dbReference type="Gene3D" id="3.30.1520.10">
    <property type="entry name" value="Phox-like domain"/>
    <property type="match status" value="1"/>
</dbReference>
<dbReference type="PANTHER" id="PTHR22765">
    <property type="entry name" value="RING FINGER AND PROTEASE ASSOCIATED DOMAIN-CONTAINING"/>
    <property type="match status" value="1"/>
</dbReference>
<dbReference type="InterPro" id="IPR001841">
    <property type="entry name" value="Znf_RING"/>
</dbReference>
<dbReference type="GO" id="GO:0006511">
    <property type="term" value="P:ubiquitin-dependent protein catabolic process"/>
    <property type="evidence" value="ECO:0007669"/>
    <property type="project" value="TreeGrafter"/>
</dbReference>
<dbReference type="CDD" id="cd16454">
    <property type="entry name" value="RING-H2_PA-TM-RING"/>
    <property type="match status" value="1"/>
</dbReference>
<protein>
    <recommendedName>
        <fullName evidence="6">RING-type domain-containing protein</fullName>
    </recommendedName>
</protein>
<dbReference type="Pfam" id="PF13639">
    <property type="entry name" value="zf-RING_2"/>
    <property type="match status" value="1"/>
</dbReference>
<dbReference type="SUPFAM" id="SSF57850">
    <property type="entry name" value="RING/U-box"/>
    <property type="match status" value="1"/>
</dbReference>
<dbReference type="GO" id="GO:0008270">
    <property type="term" value="F:zinc ion binding"/>
    <property type="evidence" value="ECO:0007669"/>
    <property type="project" value="UniProtKB-KW"/>
</dbReference>
<feature type="domain" description="PX" evidence="3">
    <location>
        <begin position="1"/>
        <end position="144"/>
    </location>
</feature>
<dbReference type="InterPro" id="IPR001683">
    <property type="entry name" value="PX_dom"/>
</dbReference>
<gene>
    <name evidence="4" type="ORF">SPRG_10711</name>
</gene>
<dbReference type="Proteomes" id="UP000030745">
    <property type="component" value="Unassembled WGS sequence"/>
</dbReference>
<reference evidence="4 5" key="1">
    <citation type="journal article" date="2013" name="PLoS Genet.">
        <title>Distinctive expansion of potential virulence genes in the genome of the oomycete fish pathogen Saprolegnia parasitica.</title>
        <authorList>
            <person name="Jiang R.H."/>
            <person name="de Bruijn I."/>
            <person name="Haas B.J."/>
            <person name="Belmonte R."/>
            <person name="Lobach L."/>
            <person name="Christie J."/>
            <person name="van den Ackerveken G."/>
            <person name="Bottin A."/>
            <person name="Bulone V."/>
            <person name="Diaz-Moreno S.M."/>
            <person name="Dumas B."/>
            <person name="Fan L."/>
            <person name="Gaulin E."/>
            <person name="Govers F."/>
            <person name="Grenville-Briggs L.J."/>
            <person name="Horner N.R."/>
            <person name="Levin J.Z."/>
            <person name="Mammella M."/>
            <person name="Meijer H.J."/>
            <person name="Morris P."/>
            <person name="Nusbaum C."/>
            <person name="Oome S."/>
            <person name="Phillips A.J."/>
            <person name="van Rooyen D."/>
            <person name="Rzeszutek E."/>
            <person name="Saraiva M."/>
            <person name="Secombes C.J."/>
            <person name="Seidl M.F."/>
            <person name="Snel B."/>
            <person name="Stassen J.H."/>
            <person name="Sykes S."/>
            <person name="Tripathy S."/>
            <person name="van den Berg H."/>
            <person name="Vega-Arreguin J.C."/>
            <person name="Wawra S."/>
            <person name="Young S.K."/>
            <person name="Zeng Q."/>
            <person name="Dieguez-Uribeondo J."/>
            <person name="Russ C."/>
            <person name="Tyler B.M."/>
            <person name="van West P."/>
        </authorList>
    </citation>
    <scope>NUCLEOTIDE SEQUENCE [LARGE SCALE GENOMIC DNA]</scope>
    <source>
        <strain evidence="4 5">CBS 223.65</strain>
    </source>
</reference>
<dbReference type="OMA" id="AVPTRMN"/>
<dbReference type="SMART" id="SM00184">
    <property type="entry name" value="RING"/>
    <property type="match status" value="1"/>
</dbReference>
<dbReference type="RefSeq" id="XP_012205334.1">
    <property type="nucleotide sequence ID" value="XM_012349944.1"/>
</dbReference>
<dbReference type="VEuPathDB" id="FungiDB:SPRG_10711"/>
<dbReference type="OrthoDB" id="8062037at2759"/>
<dbReference type="PROSITE" id="PS50195">
    <property type="entry name" value="PX"/>
    <property type="match status" value="1"/>
</dbReference>
<dbReference type="STRING" id="695850.A0A067C4E6"/>
<evidence type="ECO:0000256" key="1">
    <source>
        <dbReference type="PROSITE-ProRule" id="PRU00175"/>
    </source>
</evidence>
<dbReference type="GeneID" id="24132808"/>
<organism evidence="4 5">
    <name type="scientific">Saprolegnia parasitica (strain CBS 223.65)</name>
    <dbReference type="NCBI Taxonomy" id="695850"/>
    <lineage>
        <taxon>Eukaryota</taxon>
        <taxon>Sar</taxon>
        <taxon>Stramenopiles</taxon>
        <taxon>Oomycota</taxon>
        <taxon>Saprolegniomycetes</taxon>
        <taxon>Saprolegniales</taxon>
        <taxon>Saprolegniaceae</taxon>
        <taxon>Saprolegnia</taxon>
    </lineage>
</organism>
<evidence type="ECO:0000259" key="3">
    <source>
        <dbReference type="PROSITE" id="PS50195"/>
    </source>
</evidence>
<dbReference type="GO" id="GO:0061630">
    <property type="term" value="F:ubiquitin protein ligase activity"/>
    <property type="evidence" value="ECO:0007669"/>
    <property type="project" value="TreeGrafter"/>
</dbReference>
<dbReference type="InterPro" id="IPR051826">
    <property type="entry name" value="E3_ubiquitin-ligase_domain"/>
</dbReference>
<dbReference type="PROSITE" id="PS50089">
    <property type="entry name" value="ZF_RING_2"/>
    <property type="match status" value="1"/>
</dbReference>
<dbReference type="KEGG" id="spar:SPRG_10711"/>
<sequence length="227" mass="25934">MRPLTKPLTLVSIRSSAKQTLSKAYGHLVTYYSLTVMCPTSHVWWSMKRRYSDLYYVWATLKRMYKHALKLKGARQTDRVVTLLAPVVSAPFPPKRLGLDTTTIVQERLVGLKEFVAHLMQLRSACLEHRDASNDSYFETEQLNEIYRLLGHALAVPTRMNSRPTTTTVATTEPCAICLEDHGHGVKDSVFQLPCGHEFHQECILEWFDTQHTCPMCRTEAFAGYIV</sequence>
<dbReference type="AlphaFoldDB" id="A0A067C4E6"/>
<evidence type="ECO:0000313" key="5">
    <source>
        <dbReference type="Proteomes" id="UP000030745"/>
    </source>
</evidence>
<dbReference type="GO" id="GO:0035091">
    <property type="term" value="F:phosphatidylinositol binding"/>
    <property type="evidence" value="ECO:0007669"/>
    <property type="project" value="InterPro"/>
</dbReference>
<evidence type="ECO:0008006" key="6">
    <source>
        <dbReference type="Google" id="ProtNLM"/>
    </source>
</evidence>
<evidence type="ECO:0000313" key="4">
    <source>
        <dbReference type="EMBL" id="KDO24015.1"/>
    </source>
</evidence>
<proteinExistence type="predicted"/>
<accession>A0A067C4E6</accession>
<feature type="domain" description="RING-type" evidence="2">
    <location>
        <begin position="175"/>
        <end position="218"/>
    </location>
</feature>
<keyword evidence="1" id="KW-0479">Metal-binding</keyword>
<dbReference type="Gene3D" id="3.30.40.10">
    <property type="entry name" value="Zinc/RING finger domain, C3HC4 (zinc finger)"/>
    <property type="match status" value="1"/>
</dbReference>
<keyword evidence="1" id="KW-0862">Zinc</keyword>
<dbReference type="SUPFAM" id="SSF64268">
    <property type="entry name" value="PX domain"/>
    <property type="match status" value="1"/>
</dbReference>
<evidence type="ECO:0000259" key="2">
    <source>
        <dbReference type="PROSITE" id="PS50089"/>
    </source>
</evidence>
<dbReference type="CDD" id="cd06093">
    <property type="entry name" value="PX_domain"/>
    <property type="match status" value="1"/>
</dbReference>
<keyword evidence="1" id="KW-0863">Zinc-finger</keyword>
<dbReference type="InterPro" id="IPR036871">
    <property type="entry name" value="PX_dom_sf"/>
</dbReference>
<dbReference type="InterPro" id="IPR013083">
    <property type="entry name" value="Znf_RING/FYVE/PHD"/>
</dbReference>
<keyword evidence="5" id="KW-1185">Reference proteome</keyword>
<name>A0A067C4E6_SAPPC</name>
<dbReference type="EMBL" id="KK583247">
    <property type="protein sequence ID" value="KDO24015.1"/>
    <property type="molecule type" value="Genomic_DNA"/>
</dbReference>